<feature type="region of interest" description="Disordered" evidence="1">
    <location>
        <begin position="28"/>
        <end position="54"/>
    </location>
</feature>
<dbReference type="GeneID" id="28959330"/>
<evidence type="ECO:0000256" key="1">
    <source>
        <dbReference type="SAM" id="MobiDB-lite"/>
    </source>
</evidence>
<dbReference type="EMBL" id="DS231698">
    <property type="protein sequence ID" value="KNA99963.1"/>
    <property type="molecule type" value="Genomic_DNA"/>
</dbReference>
<dbReference type="AlphaFoldDB" id="A0A0J9UKJ5"/>
<dbReference type="OrthoDB" id="10467943at2759"/>
<dbReference type="KEGG" id="fox:FOXG_18624"/>
<sequence>MEGASVQYAPGMYLFDADQSCSRDLAGKERRDGVEALAPPTKLLEEPPAPRTIC</sequence>
<dbReference type="Proteomes" id="UP000009097">
    <property type="component" value="Unassembled WGS sequence"/>
</dbReference>
<reference evidence="2" key="1">
    <citation type="submission" date="2007-04" db="EMBL/GenBank/DDBJ databases">
        <authorList>
            <consortium name="The Broad Institute Genome Sequencing Platform"/>
            <person name="Birren B."/>
            <person name="Lander E."/>
            <person name="Galagan J."/>
            <person name="Nusbaum C."/>
            <person name="Devon K."/>
            <person name="Ma L.-J."/>
            <person name="Jaffe D."/>
            <person name="Butler J."/>
            <person name="Alvarez P."/>
            <person name="Gnerre S."/>
            <person name="Grabherr M."/>
            <person name="Kleber M."/>
            <person name="Mauceli E."/>
            <person name="Brockman W."/>
            <person name="MacCallum I.A."/>
            <person name="Young S."/>
            <person name="LaButti K."/>
            <person name="DeCaprio D."/>
            <person name="Crawford M."/>
            <person name="Koehrsen M."/>
            <person name="Engels R."/>
            <person name="Montgomery P."/>
            <person name="Pearson M."/>
            <person name="Howarth C."/>
            <person name="Larson L."/>
            <person name="White J."/>
            <person name="O'Leary S."/>
            <person name="Kodira C."/>
            <person name="Zeng Q."/>
            <person name="Yandava C."/>
            <person name="Alvarado L."/>
            <person name="Kistler C."/>
            <person name="Shim W.-B."/>
            <person name="Kang S."/>
            <person name="Woloshuk C."/>
        </authorList>
    </citation>
    <scope>NUCLEOTIDE SEQUENCE</scope>
    <source>
        <strain evidence="2">4287</strain>
    </source>
</reference>
<reference evidence="2" key="2">
    <citation type="journal article" date="2010" name="Nature">
        <title>Comparative genomics reveals mobile pathogenicity chromosomes in Fusarium.</title>
        <authorList>
            <person name="Ma L.J."/>
            <person name="van der Does H.C."/>
            <person name="Borkovich K.A."/>
            <person name="Coleman J.J."/>
            <person name="Daboussi M.J."/>
            <person name="Di Pietro A."/>
            <person name="Dufresne M."/>
            <person name="Freitag M."/>
            <person name="Grabherr M."/>
            <person name="Henrissat B."/>
            <person name="Houterman P.M."/>
            <person name="Kang S."/>
            <person name="Shim W.B."/>
            <person name="Woloshuk C."/>
            <person name="Xie X."/>
            <person name="Xu J.R."/>
            <person name="Antoniw J."/>
            <person name="Baker S.E."/>
            <person name="Bluhm B.H."/>
            <person name="Breakspear A."/>
            <person name="Brown D.W."/>
            <person name="Butchko R.A."/>
            <person name="Chapman S."/>
            <person name="Coulson R."/>
            <person name="Coutinho P.M."/>
            <person name="Danchin E.G."/>
            <person name="Diener A."/>
            <person name="Gale L.R."/>
            <person name="Gardiner D.M."/>
            <person name="Goff S."/>
            <person name="Hammond-Kosack K.E."/>
            <person name="Hilburn K."/>
            <person name="Hua-Van A."/>
            <person name="Jonkers W."/>
            <person name="Kazan K."/>
            <person name="Kodira C.D."/>
            <person name="Koehrsen M."/>
            <person name="Kumar L."/>
            <person name="Lee Y.H."/>
            <person name="Li L."/>
            <person name="Manners J.M."/>
            <person name="Miranda-Saavedra D."/>
            <person name="Mukherjee M."/>
            <person name="Park G."/>
            <person name="Park J."/>
            <person name="Park S.Y."/>
            <person name="Proctor R.H."/>
            <person name="Regev A."/>
            <person name="Ruiz-Roldan M.C."/>
            <person name="Sain D."/>
            <person name="Sakthikumar S."/>
            <person name="Sykes S."/>
            <person name="Schwartz D.C."/>
            <person name="Turgeon B.G."/>
            <person name="Wapinski I."/>
            <person name="Yoder O."/>
            <person name="Young S."/>
            <person name="Zeng Q."/>
            <person name="Zhou S."/>
            <person name="Galagan J."/>
            <person name="Cuomo C.A."/>
            <person name="Kistler H.C."/>
            <person name="Rep M."/>
        </authorList>
    </citation>
    <scope>NUCLEOTIDE SEQUENCE [LARGE SCALE GENOMIC DNA]</scope>
    <source>
        <strain evidence="2">4287</strain>
    </source>
</reference>
<dbReference type="RefSeq" id="XP_018238009.1">
    <property type="nucleotide sequence ID" value="XM_018398762.1"/>
</dbReference>
<dbReference type="VEuPathDB" id="FungiDB:FOXG_18624"/>
<organism evidence="2 3">
    <name type="scientific">Fusarium oxysporum f. sp. lycopersici (strain 4287 / CBS 123668 / FGSC 9935 / NRRL 34936)</name>
    <name type="common">Fusarium vascular wilt of tomato</name>
    <dbReference type="NCBI Taxonomy" id="426428"/>
    <lineage>
        <taxon>Eukaryota</taxon>
        <taxon>Fungi</taxon>
        <taxon>Dikarya</taxon>
        <taxon>Ascomycota</taxon>
        <taxon>Pezizomycotina</taxon>
        <taxon>Sordariomycetes</taxon>
        <taxon>Hypocreomycetidae</taxon>
        <taxon>Hypocreales</taxon>
        <taxon>Nectriaceae</taxon>
        <taxon>Fusarium</taxon>
        <taxon>Fusarium oxysporum species complex</taxon>
    </lineage>
</organism>
<evidence type="ECO:0000313" key="3">
    <source>
        <dbReference type="Proteomes" id="UP000009097"/>
    </source>
</evidence>
<evidence type="ECO:0000313" key="2">
    <source>
        <dbReference type="EMBL" id="KNA99963.1"/>
    </source>
</evidence>
<gene>
    <name evidence="2" type="ORF">FOXG_18624</name>
</gene>
<proteinExistence type="predicted"/>
<protein>
    <submittedName>
        <fullName evidence="2">Uncharacterized protein</fullName>
    </submittedName>
</protein>
<accession>A0A0J9UKJ5</accession>
<name>A0A0J9UKJ5_FUSO4</name>